<dbReference type="Proteomes" id="UP000663887">
    <property type="component" value="Unassembled WGS sequence"/>
</dbReference>
<name>A0A816RF58_9BILA</name>
<comment type="caution">
    <text evidence="1">The sequence shown here is derived from an EMBL/GenBank/DDBJ whole genome shotgun (WGS) entry which is preliminary data.</text>
</comment>
<dbReference type="AlphaFoldDB" id="A0A816RF58"/>
<sequence>PFNKQFNSNGHKYKLY</sequence>
<feature type="non-terminal residue" evidence="1">
    <location>
        <position position="1"/>
    </location>
</feature>
<reference evidence="1" key="1">
    <citation type="submission" date="2021-02" db="EMBL/GenBank/DDBJ databases">
        <authorList>
            <person name="Nowell W R."/>
        </authorList>
    </citation>
    <scope>NUCLEOTIDE SEQUENCE</scope>
</reference>
<protein>
    <submittedName>
        <fullName evidence="1">Uncharacterized protein</fullName>
    </submittedName>
</protein>
<gene>
    <name evidence="1" type="ORF">XDN619_LOCUS12724</name>
</gene>
<dbReference type="EMBL" id="CAJNRG010005018">
    <property type="protein sequence ID" value="CAF2071803.1"/>
    <property type="molecule type" value="Genomic_DNA"/>
</dbReference>
<organism evidence="1 2">
    <name type="scientific">Rotaria magnacalcarata</name>
    <dbReference type="NCBI Taxonomy" id="392030"/>
    <lineage>
        <taxon>Eukaryota</taxon>
        <taxon>Metazoa</taxon>
        <taxon>Spiralia</taxon>
        <taxon>Gnathifera</taxon>
        <taxon>Rotifera</taxon>
        <taxon>Eurotatoria</taxon>
        <taxon>Bdelloidea</taxon>
        <taxon>Philodinida</taxon>
        <taxon>Philodinidae</taxon>
        <taxon>Rotaria</taxon>
    </lineage>
</organism>
<evidence type="ECO:0000313" key="2">
    <source>
        <dbReference type="Proteomes" id="UP000663887"/>
    </source>
</evidence>
<accession>A0A816RF58</accession>
<evidence type="ECO:0000313" key="1">
    <source>
        <dbReference type="EMBL" id="CAF2071803.1"/>
    </source>
</evidence>
<proteinExistence type="predicted"/>